<dbReference type="PANTHER" id="PTHR33697:SF2">
    <property type="entry name" value="T17B22.17 PROTEIN"/>
    <property type="match status" value="1"/>
</dbReference>
<protein>
    <recommendedName>
        <fullName evidence="2">PWWP domain-containing protein</fullName>
    </recommendedName>
</protein>
<proteinExistence type="predicted"/>
<evidence type="ECO:0000313" key="4">
    <source>
        <dbReference type="Proteomes" id="UP001152484"/>
    </source>
</evidence>
<feature type="region of interest" description="Disordered" evidence="1">
    <location>
        <begin position="329"/>
        <end position="370"/>
    </location>
</feature>
<feature type="region of interest" description="Disordered" evidence="1">
    <location>
        <begin position="384"/>
        <end position="416"/>
    </location>
</feature>
<comment type="caution">
    <text evidence="3">The sequence shown here is derived from an EMBL/GenBank/DDBJ whole genome shotgun (WGS) entry which is preliminary data.</text>
</comment>
<feature type="compositionally biased region" description="Acidic residues" evidence="1">
    <location>
        <begin position="353"/>
        <end position="369"/>
    </location>
</feature>
<dbReference type="SUPFAM" id="SSF63748">
    <property type="entry name" value="Tudor/PWWP/MBT"/>
    <property type="match status" value="1"/>
</dbReference>
<evidence type="ECO:0000313" key="3">
    <source>
        <dbReference type="EMBL" id="CAH9110044.1"/>
    </source>
</evidence>
<evidence type="ECO:0000259" key="2">
    <source>
        <dbReference type="PROSITE" id="PS50812"/>
    </source>
</evidence>
<dbReference type="InterPro" id="IPR000313">
    <property type="entry name" value="PWWP_dom"/>
</dbReference>
<reference evidence="3" key="1">
    <citation type="submission" date="2022-07" db="EMBL/GenBank/DDBJ databases">
        <authorList>
            <person name="Macas J."/>
            <person name="Novak P."/>
            <person name="Neumann P."/>
        </authorList>
    </citation>
    <scope>NUCLEOTIDE SEQUENCE</scope>
</reference>
<gene>
    <name evidence="3" type="ORF">CEURO_LOCUS18695</name>
</gene>
<dbReference type="Pfam" id="PF00855">
    <property type="entry name" value="PWWP"/>
    <property type="match status" value="1"/>
</dbReference>
<name>A0A9P0ZTB9_CUSEU</name>
<dbReference type="OrthoDB" id="1908535at2759"/>
<accession>A0A9P0ZTB9</accession>
<dbReference type="PANTHER" id="PTHR33697">
    <property type="entry name" value="T17B22.17 PROTEIN-RELATED"/>
    <property type="match status" value="1"/>
</dbReference>
<feature type="region of interest" description="Disordered" evidence="1">
    <location>
        <begin position="598"/>
        <end position="668"/>
    </location>
</feature>
<dbReference type="PROSITE" id="PS50812">
    <property type="entry name" value="PWWP"/>
    <property type="match status" value="1"/>
</dbReference>
<keyword evidence="4" id="KW-1185">Reference proteome</keyword>
<dbReference type="AlphaFoldDB" id="A0A9P0ZTB9"/>
<dbReference type="Proteomes" id="UP001152484">
    <property type="component" value="Unassembled WGS sequence"/>
</dbReference>
<feature type="domain" description="PWWP" evidence="2">
    <location>
        <begin position="15"/>
        <end position="70"/>
    </location>
</feature>
<organism evidence="3 4">
    <name type="scientific">Cuscuta europaea</name>
    <name type="common">European dodder</name>
    <dbReference type="NCBI Taxonomy" id="41803"/>
    <lineage>
        <taxon>Eukaryota</taxon>
        <taxon>Viridiplantae</taxon>
        <taxon>Streptophyta</taxon>
        <taxon>Embryophyta</taxon>
        <taxon>Tracheophyta</taxon>
        <taxon>Spermatophyta</taxon>
        <taxon>Magnoliopsida</taxon>
        <taxon>eudicotyledons</taxon>
        <taxon>Gunneridae</taxon>
        <taxon>Pentapetalae</taxon>
        <taxon>asterids</taxon>
        <taxon>lamiids</taxon>
        <taxon>Solanales</taxon>
        <taxon>Convolvulaceae</taxon>
        <taxon>Cuscuteae</taxon>
        <taxon>Cuscuta</taxon>
        <taxon>Cuscuta subgen. Cuscuta</taxon>
    </lineage>
</organism>
<dbReference type="EMBL" id="CAMAPE010000053">
    <property type="protein sequence ID" value="CAH9110044.1"/>
    <property type="molecule type" value="Genomic_DNA"/>
</dbReference>
<feature type="compositionally biased region" description="Low complexity" evidence="1">
    <location>
        <begin position="604"/>
        <end position="615"/>
    </location>
</feature>
<evidence type="ECO:0000256" key="1">
    <source>
        <dbReference type="SAM" id="MobiDB-lite"/>
    </source>
</evidence>
<dbReference type="Gene3D" id="2.30.30.140">
    <property type="match status" value="1"/>
</dbReference>
<sequence length="751" mass="82811">MGSSETEEGIVDCGVGCIVWVRRRNGSWWPGKILGPDELLTSHVMTPRSGTAVKLLGRDDASVDWYNLEKSKRVKAFRCGEFDDCIERAEASLGMPPKKREKYARREDAIIHALELERQLLDGKNGITNNTCIGMVNKSPDDTVRREVVRSLECLESKNKKQLSMKSHKASERLSAPVKEEMRVCGDVGQKGTQLSGDSNYSILPPRKRGLLEFGVSTSLSEHNTSPVVSSSLNKIISENDGSPNKGLISSAKESLHHVEVSNNIDESSVFYPQPDSSSAFTSEGEKLGVPYHAAKKGRYGFHEDDSRHCLNGNKVYLPTTQTVISTSKLEESDCPNQDESCVEKTSGSTECTETDSCETNTEESDSGEDIVTISEGAASIELRPKFSGRSRAQVKRGSTSSEYSDDLSGADSHPYHSHTVPSCVGVSKWLLKGKRNNRGFAKRSLDPTYEENHFKRPHYMTTGPVQKKCYGANEANSLMKSSRVSLAAYGSRGGGTCWNTANWGDLSWINSEEEYLGPSYNNYHHLGRPRPSMLIEVDLKVQAGYKRQPVPLISLTSKKSGHAIVGHPVKVEVLDKDIVDDILCAVNDICPETLDDDSSLQPTWRTARRTTGARVPRHHPSSSSTTKRNRNTRKATGFGQNTASSSGSLVKKKKKNTSQQPLPLDKKSLTKKSLRSITFPSNHQKIRTLSSIASQQKQSIDVKRGGFKRFQVDGLLIKQGSMPTVACIPVKLVFSRLNEDLVGRILSLVF</sequence>
<dbReference type="InterPro" id="IPR044679">
    <property type="entry name" value="PWWP2-like"/>
</dbReference>
<dbReference type="CDD" id="cd05162">
    <property type="entry name" value="PWWP"/>
    <property type="match status" value="1"/>
</dbReference>